<dbReference type="AlphaFoldDB" id="A0A8H9F710"/>
<sequence length="70" mass="7733">MTKLNINGVLIPAPNAEIKRPKSKIKKLGANALITLPTIKPTHATINNCLAVNRSFKYDEQIIIIAIVKR</sequence>
<dbReference type="EMBL" id="BLYO01000109">
    <property type="protein sequence ID" value="GFO98712.1"/>
    <property type="molecule type" value="Genomic_DNA"/>
</dbReference>
<comment type="caution">
    <text evidence="1">The sequence shown here is derived from an EMBL/GenBank/DDBJ whole genome shotgun (WGS) entry which is preliminary data.</text>
</comment>
<reference evidence="1" key="1">
    <citation type="submission" date="2020-07" db="EMBL/GenBank/DDBJ databases">
        <title>Draft genome sequence of Lactobacillus helveticus strain H-8.</title>
        <authorList>
            <person name="Endo A."/>
            <person name="Maeno S."/>
            <person name="Kido Y."/>
        </authorList>
    </citation>
    <scope>NUCLEOTIDE SEQUENCE</scope>
    <source>
        <strain evidence="1">H-8</strain>
    </source>
</reference>
<accession>A0A8H9F710</accession>
<dbReference type="Proteomes" id="UP000618094">
    <property type="component" value="Unassembled WGS sequence"/>
</dbReference>
<proteinExistence type="predicted"/>
<protein>
    <submittedName>
        <fullName evidence="1">Uncharacterized protein</fullName>
    </submittedName>
</protein>
<evidence type="ECO:0000313" key="1">
    <source>
        <dbReference type="EMBL" id="GFO98712.1"/>
    </source>
</evidence>
<evidence type="ECO:0000313" key="2">
    <source>
        <dbReference type="Proteomes" id="UP000618094"/>
    </source>
</evidence>
<name>A0A8H9F710_LACHE</name>
<organism evidence="1 2">
    <name type="scientific">Lactobacillus helveticus</name>
    <name type="common">Lactobacillus suntoryeus</name>
    <dbReference type="NCBI Taxonomy" id="1587"/>
    <lineage>
        <taxon>Bacteria</taxon>
        <taxon>Bacillati</taxon>
        <taxon>Bacillota</taxon>
        <taxon>Bacilli</taxon>
        <taxon>Lactobacillales</taxon>
        <taxon>Lactobacillaceae</taxon>
        <taxon>Lactobacillus</taxon>
    </lineage>
</organism>
<gene>
    <name evidence="1" type="ORF">LHEH8_04680</name>
</gene>